<reference evidence="2 3" key="1">
    <citation type="submission" date="2017-09" db="EMBL/GenBank/DDBJ databases">
        <title>Bacterial strain isolated from the female urinary microbiota.</title>
        <authorList>
            <person name="Thomas-White K."/>
            <person name="Kumar N."/>
            <person name="Forster S."/>
            <person name="Putonti C."/>
            <person name="Lawley T."/>
            <person name="Wolfe A.J."/>
        </authorList>
    </citation>
    <scope>NUCLEOTIDE SEQUENCE [LARGE SCALE GENOMIC DNA]</scope>
    <source>
        <strain evidence="2 3">UMB0680</strain>
    </source>
</reference>
<accession>A0A2N6PHX2</accession>
<organism evidence="2 3">
    <name type="scientific">Brevibacterium luteolum</name>
    <dbReference type="NCBI Taxonomy" id="199591"/>
    <lineage>
        <taxon>Bacteria</taxon>
        <taxon>Bacillati</taxon>
        <taxon>Actinomycetota</taxon>
        <taxon>Actinomycetes</taxon>
        <taxon>Micrococcales</taxon>
        <taxon>Brevibacteriaceae</taxon>
        <taxon>Brevibacterium</taxon>
    </lineage>
</organism>
<dbReference type="Proteomes" id="UP000235703">
    <property type="component" value="Unassembled WGS sequence"/>
</dbReference>
<dbReference type="InterPro" id="IPR007374">
    <property type="entry name" value="ASCH_domain"/>
</dbReference>
<feature type="domain" description="ASCH" evidence="1">
    <location>
        <begin position="8"/>
        <end position="130"/>
    </location>
</feature>
<dbReference type="PANTHER" id="PTHR39203">
    <property type="entry name" value="CYTOPLASMIC PROTEIN-RELATED"/>
    <property type="match status" value="1"/>
</dbReference>
<dbReference type="PANTHER" id="PTHR39203:SF1">
    <property type="entry name" value="CYTOPLASMIC PROTEIN"/>
    <property type="match status" value="1"/>
</dbReference>
<gene>
    <name evidence="2" type="ORF">CJ198_07945</name>
</gene>
<proteinExistence type="predicted"/>
<evidence type="ECO:0000313" key="2">
    <source>
        <dbReference type="EMBL" id="PMB98283.1"/>
    </source>
</evidence>
<dbReference type="InterPro" id="IPR015947">
    <property type="entry name" value="PUA-like_sf"/>
</dbReference>
<dbReference type="AlphaFoldDB" id="A0A2N6PHX2"/>
<dbReference type="EMBL" id="PNFZ01000003">
    <property type="protein sequence ID" value="PMB98283.1"/>
    <property type="molecule type" value="Genomic_DNA"/>
</dbReference>
<evidence type="ECO:0000259" key="1">
    <source>
        <dbReference type="SMART" id="SM01022"/>
    </source>
</evidence>
<dbReference type="RefSeq" id="WP_102162079.1">
    <property type="nucleotide sequence ID" value="NZ_PNFZ01000003.1"/>
</dbReference>
<dbReference type="SMART" id="SM01022">
    <property type="entry name" value="ASCH"/>
    <property type="match status" value="1"/>
</dbReference>
<dbReference type="SUPFAM" id="SSF88697">
    <property type="entry name" value="PUA domain-like"/>
    <property type="match status" value="1"/>
</dbReference>
<dbReference type="CDD" id="cd06553">
    <property type="entry name" value="ASCH_Ef3133_like"/>
    <property type="match status" value="1"/>
</dbReference>
<name>A0A2N6PHX2_9MICO</name>
<dbReference type="PIRSF" id="PIRSF021320">
    <property type="entry name" value="DUF984"/>
    <property type="match status" value="1"/>
</dbReference>
<protein>
    <submittedName>
        <fullName evidence="2">RNA-binding protein</fullName>
    </submittedName>
</protein>
<sequence length="135" mass="15370">MSEELQSWHFGMTEDEANTLLALVLDGRKTATSSSLRAYEIEDEPLPEPGQRSIITDWAGTPGCIVEITDVQVIPFDELTFDLVQLEGEDDDLDSWQAEHRRFFTAEAAEFGYTFSPDMPVVFERFRVVEVLQHV</sequence>
<dbReference type="Pfam" id="PF04266">
    <property type="entry name" value="ASCH"/>
    <property type="match status" value="1"/>
</dbReference>
<comment type="caution">
    <text evidence="2">The sequence shown here is derived from an EMBL/GenBank/DDBJ whole genome shotgun (WGS) entry which is preliminary data.</text>
</comment>
<dbReference type="InterPro" id="IPR009326">
    <property type="entry name" value="DUF984"/>
</dbReference>
<dbReference type="OrthoDB" id="9807542at2"/>
<evidence type="ECO:0000313" key="3">
    <source>
        <dbReference type="Proteomes" id="UP000235703"/>
    </source>
</evidence>
<dbReference type="Gene3D" id="3.10.400.10">
    <property type="entry name" value="Sulfate adenylyltransferase"/>
    <property type="match status" value="1"/>
</dbReference>
<keyword evidence="3" id="KW-1185">Reference proteome</keyword>